<dbReference type="PROSITE" id="PS00469">
    <property type="entry name" value="NDPK"/>
    <property type="match status" value="1"/>
</dbReference>
<keyword evidence="5 12" id="KW-0808">Transferase</keyword>
<dbReference type="GO" id="GO:0004550">
    <property type="term" value="F:nucleoside diphosphate kinase activity"/>
    <property type="evidence" value="ECO:0007669"/>
    <property type="project" value="UniProtKB-UniRule"/>
</dbReference>
<evidence type="ECO:0000256" key="15">
    <source>
        <dbReference type="RuleBase" id="RU004013"/>
    </source>
</evidence>
<evidence type="ECO:0000259" key="16">
    <source>
        <dbReference type="SMART" id="SM00562"/>
    </source>
</evidence>
<dbReference type="EC" id="2.7.4.6" evidence="3 12"/>
<keyword evidence="6 12" id="KW-0479">Metal-binding</keyword>
<evidence type="ECO:0000256" key="14">
    <source>
        <dbReference type="RuleBase" id="RU004011"/>
    </source>
</evidence>
<evidence type="ECO:0000256" key="12">
    <source>
        <dbReference type="HAMAP-Rule" id="MF_00451"/>
    </source>
</evidence>
<comment type="subunit">
    <text evidence="12">Homotetramer.</text>
</comment>
<dbReference type="Pfam" id="PF00334">
    <property type="entry name" value="NDK"/>
    <property type="match status" value="1"/>
</dbReference>
<comment type="caution">
    <text evidence="13">Lacks conserved residue(s) required for the propagation of feature annotation.</text>
</comment>
<feature type="domain" description="Nucleoside diphosphate kinase-like" evidence="16">
    <location>
        <begin position="1"/>
        <end position="135"/>
    </location>
</feature>
<evidence type="ECO:0000256" key="8">
    <source>
        <dbReference type="ARBA" id="ARBA00022777"/>
    </source>
</evidence>
<dbReference type="RefSeq" id="WP_035144216.1">
    <property type="nucleotide sequence ID" value="NZ_JAAZWO010000005.1"/>
</dbReference>
<feature type="binding site" evidence="12">
    <location>
        <position position="85"/>
    </location>
    <ligand>
        <name>ATP</name>
        <dbReference type="ChEBI" id="CHEBI:30616"/>
    </ligand>
</feature>
<evidence type="ECO:0000256" key="9">
    <source>
        <dbReference type="ARBA" id="ARBA00022840"/>
    </source>
</evidence>
<evidence type="ECO:0000256" key="6">
    <source>
        <dbReference type="ARBA" id="ARBA00022723"/>
    </source>
</evidence>
<dbReference type="AlphaFoldDB" id="A0A923EBB3"/>
<comment type="subcellular location">
    <subcellularLocation>
        <location evidence="12">Cytoplasm</location>
    </subcellularLocation>
</comment>
<comment type="cofactor">
    <cofactor evidence="1 12">
        <name>Mg(2+)</name>
        <dbReference type="ChEBI" id="CHEBI:18420"/>
    </cofactor>
</comment>
<protein>
    <recommendedName>
        <fullName evidence="4 12">Nucleoside diphosphate kinase</fullName>
        <shortName evidence="12">NDK</shortName>
        <shortName evidence="12">NDP kinase</shortName>
        <ecNumber evidence="3 12">2.7.4.6</ecNumber>
    </recommendedName>
    <alternativeName>
        <fullName evidence="12">Nucleoside-2-P kinase</fullName>
    </alternativeName>
</protein>
<keyword evidence="7 12" id="KW-0547">Nucleotide-binding</keyword>
<dbReference type="PROSITE" id="PS51374">
    <property type="entry name" value="NDPK_LIKE"/>
    <property type="match status" value="1"/>
</dbReference>
<evidence type="ECO:0000256" key="1">
    <source>
        <dbReference type="ARBA" id="ARBA00001946"/>
    </source>
</evidence>
<comment type="function">
    <text evidence="12">Major role in the synthesis of nucleoside triphosphates other than ATP. The ATP gamma phosphate is transferred to the NDP beta phosphate via a ping-pong mechanism, using a phosphorylated active-site intermediate.</text>
</comment>
<feature type="binding site" evidence="12">
    <location>
        <position position="57"/>
    </location>
    <ligand>
        <name>ATP</name>
        <dbReference type="ChEBI" id="CHEBI:30616"/>
    </ligand>
</feature>
<name>A0A923EBB3_CLOTT</name>
<evidence type="ECO:0000256" key="3">
    <source>
        <dbReference type="ARBA" id="ARBA00012966"/>
    </source>
</evidence>
<keyword evidence="9 12" id="KW-0067">ATP-binding</keyword>
<dbReference type="InterPro" id="IPR036850">
    <property type="entry name" value="NDK-like_dom_sf"/>
</dbReference>
<proteinExistence type="inferred from homology"/>
<evidence type="ECO:0000313" key="18">
    <source>
        <dbReference type="Proteomes" id="UP000563151"/>
    </source>
</evidence>
<evidence type="ECO:0000256" key="2">
    <source>
        <dbReference type="ARBA" id="ARBA00008142"/>
    </source>
</evidence>
<keyword evidence="10 12" id="KW-0460">Magnesium</keyword>
<accession>A0A923EBB3</accession>
<feature type="binding site" evidence="12">
    <location>
        <position position="9"/>
    </location>
    <ligand>
        <name>ATP</name>
        <dbReference type="ChEBI" id="CHEBI:30616"/>
    </ligand>
</feature>
<keyword evidence="12" id="KW-0597">Phosphoprotein</keyword>
<dbReference type="EMBL" id="JAAZWO010000005">
    <property type="protein sequence ID" value="MBC2397203.1"/>
    <property type="molecule type" value="Genomic_DNA"/>
</dbReference>
<dbReference type="GO" id="GO:0006183">
    <property type="term" value="P:GTP biosynthetic process"/>
    <property type="evidence" value="ECO:0007669"/>
    <property type="project" value="UniProtKB-UniRule"/>
</dbReference>
<keyword evidence="12" id="KW-0963">Cytoplasm</keyword>
<feature type="binding site" evidence="12">
    <location>
        <position position="102"/>
    </location>
    <ligand>
        <name>ATP</name>
        <dbReference type="ChEBI" id="CHEBI:30616"/>
    </ligand>
</feature>
<organism evidence="17 18">
    <name type="scientific">Clostridium tetanomorphum</name>
    <dbReference type="NCBI Taxonomy" id="1553"/>
    <lineage>
        <taxon>Bacteria</taxon>
        <taxon>Bacillati</taxon>
        <taxon>Bacillota</taxon>
        <taxon>Clostridia</taxon>
        <taxon>Eubacteriales</taxon>
        <taxon>Clostridiaceae</taxon>
        <taxon>Clostridium</taxon>
    </lineage>
</organism>
<dbReference type="Gene3D" id="3.30.70.141">
    <property type="entry name" value="Nucleoside diphosphate kinase-like domain"/>
    <property type="match status" value="1"/>
</dbReference>
<dbReference type="NCBIfam" id="NF001908">
    <property type="entry name" value="PRK00668.1"/>
    <property type="match status" value="1"/>
</dbReference>
<dbReference type="PANTHER" id="PTHR11349">
    <property type="entry name" value="NUCLEOSIDE DIPHOSPHATE KINASE"/>
    <property type="match status" value="1"/>
</dbReference>
<dbReference type="InterPro" id="IPR034907">
    <property type="entry name" value="NDK-like_dom"/>
</dbReference>
<evidence type="ECO:0000256" key="4">
    <source>
        <dbReference type="ARBA" id="ARBA00017632"/>
    </source>
</evidence>
<dbReference type="SMART" id="SM00562">
    <property type="entry name" value="NDK"/>
    <property type="match status" value="1"/>
</dbReference>
<evidence type="ECO:0000313" key="17">
    <source>
        <dbReference type="EMBL" id="MBC2397203.1"/>
    </source>
</evidence>
<evidence type="ECO:0000256" key="10">
    <source>
        <dbReference type="ARBA" id="ARBA00022842"/>
    </source>
</evidence>
<dbReference type="PRINTS" id="PR01243">
    <property type="entry name" value="NUCDPKINASE"/>
</dbReference>
<comment type="similarity">
    <text evidence="2 12 13 14">Belongs to the NDK family.</text>
</comment>
<dbReference type="GO" id="GO:0005524">
    <property type="term" value="F:ATP binding"/>
    <property type="evidence" value="ECO:0007669"/>
    <property type="project" value="UniProtKB-UniRule"/>
</dbReference>
<sequence length="136" mass="15749">MEKTLVLIKPDGIKRRLVGEIISFYERKSLNIVALKMTKANKDIVEEHYKEHKGREYYEELIAYITQDKLIAMIIEGENVIAMIRKINGITDPLEADMGSIRGMYGTSKQINLVHASDSVESSRREINIWFPEMEF</sequence>
<gene>
    <name evidence="12 17" type="primary">ndk</name>
    <name evidence="17" type="ORF">HGG79_05330</name>
</gene>
<comment type="caution">
    <text evidence="17">The sequence shown here is derived from an EMBL/GenBank/DDBJ whole genome shotgun (WGS) entry which is preliminary data.</text>
</comment>
<comment type="catalytic activity">
    <reaction evidence="12">
        <text>a ribonucleoside 5'-diphosphate + ATP = a ribonucleoside 5'-triphosphate + ADP</text>
        <dbReference type="Rhea" id="RHEA:18113"/>
        <dbReference type="ChEBI" id="CHEBI:30616"/>
        <dbReference type="ChEBI" id="CHEBI:57930"/>
        <dbReference type="ChEBI" id="CHEBI:61557"/>
        <dbReference type="ChEBI" id="CHEBI:456216"/>
        <dbReference type="EC" id="2.7.4.6"/>
    </reaction>
</comment>
<evidence type="ECO:0000256" key="11">
    <source>
        <dbReference type="ARBA" id="ARBA00023080"/>
    </source>
</evidence>
<keyword evidence="18" id="KW-1185">Reference proteome</keyword>
<feature type="binding site" evidence="12">
    <location>
        <position position="112"/>
    </location>
    <ligand>
        <name>ATP</name>
        <dbReference type="ChEBI" id="CHEBI:30616"/>
    </ligand>
</feature>
<evidence type="ECO:0000256" key="7">
    <source>
        <dbReference type="ARBA" id="ARBA00022741"/>
    </source>
</evidence>
<dbReference type="GO" id="GO:0005737">
    <property type="term" value="C:cytoplasm"/>
    <property type="evidence" value="ECO:0007669"/>
    <property type="project" value="UniProtKB-SubCell"/>
</dbReference>
<dbReference type="InterPro" id="IPR023005">
    <property type="entry name" value="Nucleoside_diP_kinase_AS"/>
</dbReference>
<dbReference type="GO" id="GO:0006241">
    <property type="term" value="P:CTP biosynthetic process"/>
    <property type="evidence" value="ECO:0007669"/>
    <property type="project" value="UniProtKB-UniRule"/>
</dbReference>
<keyword evidence="11 12" id="KW-0546">Nucleotide metabolism</keyword>
<feature type="active site" description="Pros-phosphohistidine intermediate" evidence="12">
    <location>
        <position position="115"/>
    </location>
</feature>
<dbReference type="GO" id="GO:0046872">
    <property type="term" value="F:metal ion binding"/>
    <property type="evidence" value="ECO:0007669"/>
    <property type="project" value="UniProtKB-KW"/>
</dbReference>
<feature type="binding site" evidence="12">
    <location>
        <position position="91"/>
    </location>
    <ligand>
        <name>ATP</name>
        <dbReference type="ChEBI" id="CHEBI:30616"/>
    </ligand>
</feature>
<dbReference type="FunFam" id="3.30.70.141:FF:000003">
    <property type="entry name" value="Nucleoside diphosphate kinase"/>
    <property type="match status" value="1"/>
</dbReference>
<comment type="catalytic activity">
    <reaction evidence="12 15">
        <text>a 2'-deoxyribonucleoside 5'-diphosphate + ATP = a 2'-deoxyribonucleoside 5'-triphosphate + ADP</text>
        <dbReference type="Rhea" id="RHEA:44640"/>
        <dbReference type="ChEBI" id="CHEBI:30616"/>
        <dbReference type="ChEBI" id="CHEBI:61560"/>
        <dbReference type="ChEBI" id="CHEBI:73316"/>
        <dbReference type="ChEBI" id="CHEBI:456216"/>
        <dbReference type="EC" id="2.7.4.6"/>
    </reaction>
</comment>
<dbReference type="Proteomes" id="UP000563151">
    <property type="component" value="Unassembled WGS sequence"/>
</dbReference>
<dbReference type="GO" id="GO:0006228">
    <property type="term" value="P:UTP biosynthetic process"/>
    <property type="evidence" value="ECO:0007669"/>
    <property type="project" value="UniProtKB-UniRule"/>
</dbReference>
<keyword evidence="8 12" id="KW-0418">Kinase</keyword>
<dbReference type="HAMAP" id="MF_00451">
    <property type="entry name" value="NDP_kinase"/>
    <property type="match status" value="1"/>
</dbReference>
<evidence type="ECO:0000256" key="13">
    <source>
        <dbReference type="PROSITE-ProRule" id="PRU00706"/>
    </source>
</evidence>
<dbReference type="SUPFAM" id="SSF54919">
    <property type="entry name" value="Nucleoside diphosphate kinase, NDK"/>
    <property type="match status" value="1"/>
</dbReference>
<reference evidence="17 18" key="1">
    <citation type="submission" date="2020-04" db="EMBL/GenBank/DDBJ databases">
        <title>Genomic insights into acetone-butanol-ethanol (ABE) fermentation by sequencing solventogenic clostridia strains.</title>
        <authorList>
            <person name="Brown S."/>
        </authorList>
    </citation>
    <scope>NUCLEOTIDE SEQUENCE [LARGE SCALE GENOMIC DNA]</scope>
    <source>
        <strain evidence="17 18">DJ011</strain>
    </source>
</reference>
<dbReference type="CDD" id="cd04413">
    <property type="entry name" value="NDPk_I"/>
    <property type="match status" value="1"/>
</dbReference>
<evidence type="ECO:0000256" key="5">
    <source>
        <dbReference type="ARBA" id="ARBA00022679"/>
    </source>
</evidence>
<dbReference type="InterPro" id="IPR001564">
    <property type="entry name" value="Nucleoside_diP_kinase"/>
</dbReference>